<accession>A0A9W5YDP9</accession>
<dbReference type="Proteomes" id="UP001144256">
    <property type="component" value="Unassembled WGS sequence"/>
</dbReference>
<keyword evidence="2" id="KW-1185">Reference proteome</keyword>
<dbReference type="AlphaFoldDB" id="A0A9W5YDP9"/>
<evidence type="ECO:0000313" key="1">
    <source>
        <dbReference type="EMBL" id="GKX30786.1"/>
    </source>
</evidence>
<sequence>MRKKETLVVGILIIVLILLETFSKNTITDAMNDANIHVHQILHKVDCDKGTLVFYELEEHPNGCNIGLLEKSLNKYKWVNGAVVDDFSEEEDLTWCLSGIGKSNEIGNPDALQVAHGIVTNDNIVEVTVALKDEEAKSAEIVDTDLGRIWYFLMEKETNHRPDIAGLDSDGEIVYGIGL</sequence>
<proteinExistence type="predicted"/>
<comment type="caution">
    <text evidence="1">The sequence shown here is derived from an EMBL/GenBank/DDBJ whole genome shotgun (WGS) entry which is preliminary data.</text>
</comment>
<reference evidence="1" key="1">
    <citation type="submission" date="2022-06" db="EMBL/GenBank/DDBJ databases">
        <title>Vallitalea longa sp. nov., an anaerobic bacterium isolated from marine sediment.</title>
        <authorList>
            <person name="Hirano S."/>
            <person name="Terahara T."/>
            <person name="Mori K."/>
            <person name="Hamada M."/>
            <person name="Matsumoto R."/>
            <person name="Kobayashi T."/>
        </authorList>
    </citation>
    <scope>NUCLEOTIDE SEQUENCE</scope>
    <source>
        <strain evidence="1">SH18-1</strain>
    </source>
</reference>
<protein>
    <submittedName>
        <fullName evidence="1">Uncharacterized protein</fullName>
    </submittedName>
</protein>
<gene>
    <name evidence="1" type="ORF">SH1V18_32660</name>
</gene>
<organism evidence="1 2">
    <name type="scientific">Vallitalea longa</name>
    <dbReference type="NCBI Taxonomy" id="2936439"/>
    <lineage>
        <taxon>Bacteria</taxon>
        <taxon>Bacillati</taxon>
        <taxon>Bacillota</taxon>
        <taxon>Clostridia</taxon>
        <taxon>Lachnospirales</taxon>
        <taxon>Vallitaleaceae</taxon>
        <taxon>Vallitalea</taxon>
    </lineage>
</organism>
<evidence type="ECO:0000313" key="2">
    <source>
        <dbReference type="Proteomes" id="UP001144256"/>
    </source>
</evidence>
<dbReference type="EMBL" id="BRLB01000011">
    <property type="protein sequence ID" value="GKX30786.1"/>
    <property type="molecule type" value="Genomic_DNA"/>
</dbReference>
<name>A0A9W5YDP9_9FIRM</name>
<dbReference type="RefSeq" id="WP_281817265.1">
    <property type="nucleotide sequence ID" value="NZ_BRLB01000011.1"/>
</dbReference>